<feature type="region of interest" description="Disordered" evidence="1">
    <location>
        <begin position="179"/>
        <end position="399"/>
    </location>
</feature>
<protein>
    <recommendedName>
        <fullName evidence="5">DUF4129 domain-containing protein</fullName>
    </recommendedName>
</protein>
<feature type="compositionally biased region" description="Basic and acidic residues" evidence="1">
    <location>
        <begin position="390"/>
        <end position="399"/>
    </location>
</feature>
<dbReference type="Proteomes" id="UP001235720">
    <property type="component" value="Unassembled WGS sequence"/>
</dbReference>
<feature type="compositionally biased region" description="Basic and acidic residues" evidence="1">
    <location>
        <begin position="250"/>
        <end position="269"/>
    </location>
</feature>
<accession>A0ABT7TBS5</accession>
<evidence type="ECO:0000313" key="4">
    <source>
        <dbReference type="Proteomes" id="UP001235720"/>
    </source>
</evidence>
<keyword evidence="2" id="KW-1133">Transmembrane helix</keyword>
<feature type="compositionally biased region" description="Basic and acidic residues" evidence="1">
    <location>
        <begin position="316"/>
        <end position="329"/>
    </location>
</feature>
<feature type="compositionally biased region" description="Low complexity" evidence="1">
    <location>
        <begin position="330"/>
        <end position="343"/>
    </location>
</feature>
<gene>
    <name evidence="3" type="ORF">QUG98_00970</name>
</gene>
<organism evidence="3 4">
    <name type="scientific">Curtobacterium subtropicum</name>
    <dbReference type="NCBI Taxonomy" id="3055138"/>
    <lineage>
        <taxon>Bacteria</taxon>
        <taxon>Bacillati</taxon>
        <taxon>Actinomycetota</taxon>
        <taxon>Actinomycetes</taxon>
        <taxon>Micrococcales</taxon>
        <taxon>Microbacteriaceae</taxon>
        <taxon>Curtobacterium</taxon>
    </lineage>
</organism>
<sequence>MDWWNDLTDWSASDEGWRVLSGAIIPFVAIVVAGVIAALIGRAAAKRVVALHDRESRNSAVAGVVSAARKASRWGALGHEERAYADHLAEDADVRLRLLPVSGAPLAADWVQHELTDIKRNSSTFTSQADQSVAELRDRLLEWNARPGRAKKLFKADLERWKFDSPDPDAELIARQQDWNAGQQQRSADTDATPSRATPTTTSLRPAPQQSGAPAGATAPASSAPGSPAPWSSGATTATTTDQDATTPIDDVRGSSDNRTRPYGDRETVPLDGTPVRPQLGSPIASGRPGAGTAQNARNDLGTRGVDTSDSGEVDPTDRDHGDRSDDRPSAAPSVASPTSADAHVNRASASASGLDRSPASSTSSGARADEDEDGHEVASPYTQPISASELRRRASDDD</sequence>
<evidence type="ECO:0000256" key="2">
    <source>
        <dbReference type="SAM" id="Phobius"/>
    </source>
</evidence>
<name>A0ABT7TBS5_9MICO</name>
<keyword evidence="2" id="KW-0472">Membrane</keyword>
<evidence type="ECO:0000313" key="3">
    <source>
        <dbReference type="EMBL" id="MDM7887013.1"/>
    </source>
</evidence>
<evidence type="ECO:0000256" key="1">
    <source>
        <dbReference type="SAM" id="MobiDB-lite"/>
    </source>
</evidence>
<keyword evidence="4" id="KW-1185">Reference proteome</keyword>
<dbReference type="RefSeq" id="WP_289468786.1">
    <property type="nucleotide sequence ID" value="NZ_JAUCMM010000001.1"/>
</dbReference>
<reference evidence="3 4" key="1">
    <citation type="submission" date="2023-06" db="EMBL/GenBank/DDBJ databases">
        <authorList>
            <person name="Feng G."/>
            <person name="Li J."/>
            <person name="Zhu H."/>
        </authorList>
    </citation>
    <scope>NUCLEOTIDE SEQUENCE [LARGE SCALE GENOMIC DNA]</scope>
    <source>
        <strain evidence="3 4">RHCJP20</strain>
    </source>
</reference>
<feature type="transmembrane region" description="Helical" evidence="2">
    <location>
        <begin position="20"/>
        <end position="40"/>
    </location>
</feature>
<keyword evidence="2" id="KW-0812">Transmembrane</keyword>
<comment type="caution">
    <text evidence="3">The sequence shown here is derived from an EMBL/GenBank/DDBJ whole genome shotgun (WGS) entry which is preliminary data.</text>
</comment>
<feature type="compositionally biased region" description="Low complexity" evidence="1">
    <location>
        <begin position="190"/>
        <end position="247"/>
    </location>
</feature>
<evidence type="ECO:0008006" key="5">
    <source>
        <dbReference type="Google" id="ProtNLM"/>
    </source>
</evidence>
<proteinExistence type="predicted"/>
<dbReference type="EMBL" id="JAUCMM010000001">
    <property type="protein sequence ID" value="MDM7887013.1"/>
    <property type="molecule type" value="Genomic_DNA"/>
</dbReference>